<evidence type="ECO:0000313" key="1">
    <source>
        <dbReference type="EMBL" id="TCP94905.1"/>
    </source>
</evidence>
<dbReference type="RefSeq" id="WP_131976998.1">
    <property type="nucleotide sequence ID" value="NZ_SLYB01000013.1"/>
</dbReference>
<dbReference type="Pfam" id="PF22817">
    <property type="entry name" value="ApeP-like"/>
    <property type="match status" value="1"/>
</dbReference>
<accession>A0A4R2SZE3</accession>
<dbReference type="AlphaFoldDB" id="A0A4R2SZE3"/>
<comment type="caution">
    <text evidence="1">The sequence shown here is derived from an EMBL/GenBank/DDBJ whole genome shotgun (WGS) entry which is preliminary data.</text>
</comment>
<protein>
    <submittedName>
        <fullName evidence="1">Putative hotdog family 3-hydroxylacyl-ACP dehydratase</fullName>
    </submittedName>
</protein>
<dbReference type="PIRSF" id="PIRSF020565">
    <property type="entry name" value="3Ho_Ac_ACP_DH_prd"/>
    <property type="match status" value="1"/>
</dbReference>
<dbReference type="Gene3D" id="3.10.129.10">
    <property type="entry name" value="Hotdog Thioesterase"/>
    <property type="match status" value="1"/>
</dbReference>
<organism evidence="1 2">
    <name type="scientific">Cricetibacter osteomyelitidis</name>
    <dbReference type="NCBI Taxonomy" id="1521931"/>
    <lineage>
        <taxon>Bacteria</taxon>
        <taxon>Pseudomonadati</taxon>
        <taxon>Pseudomonadota</taxon>
        <taxon>Gammaproteobacteria</taxon>
        <taxon>Pasteurellales</taxon>
        <taxon>Pasteurellaceae</taxon>
        <taxon>Cricetibacter</taxon>
    </lineage>
</organism>
<keyword evidence="2" id="KW-1185">Reference proteome</keyword>
<dbReference type="EMBL" id="SLYB01000013">
    <property type="protein sequence ID" value="TCP94905.1"/>
    <property type="molecule type" value="Genomic_DNA"/>
</dbReference>
<dbReference type="InterPro" id="IPR016776">
    <property type="entry name" value="ApeP-like_dehydratase"/>
</dbReference>
<gene>
    <name evidence="1" type="ORF">EDC44_11351</name>
</gene>
<proteinExistence type="predicted"/>
<evidence type="ECO:0000313" key="2">
    <source>
        <dbReference type="Proteomes" id="UP000295763"/>
    </source>
</evidence>
<dbReference type="SUPFAM" id="SSF54637">
    <property type="entry name" value="Thioesterase/thiol ester dehydrase-isomerase"/>
    <property type="match status" value="1"/>
</dbReference>
<dbReference type="Proteomes" id="UP000295763">
    <property type="component" value="Unassembled WGS sequence"/>
</dbReference>
<dbReference type="OrthoDB" id="9800188at2"/>
<name>A0A4R2SZE3_9PAST</name>
<sequence>MQLPIINVAKLLPHSGEMVLLDEITHYDENNLTAYANITEQHIFVQNQRLPMYIAIEIMAQGVAAWSGCHSTDRGEPIKLGFLLGSRKYELFCESLPINCKVQIKVESSLQDSNGFGVFNATMHWISGEKPIDLPADHLLARATLSVYSPNNLEDLPQK</sequence>
<reference evidence="1 2" key="1">
    <citation type="submission" date="2019-03" db="EMBL/GenBank/DDBJ databases">
        <title>Genomic Encyclopedia of Type Strains, Phase IV (KMG-IV): sequencing the most valuable type-strain genomes for metagenomic binning, comparative biology and taxonomic classification.</title>
        <authorList>
            <person name="Goeker M."/>
        </authorList>
    </citation>
    <scope>NUCLEOTIDE SEQUENCE [LARGE SCALE GENOMIC DNA]</scope>
    <source>
        <strain evidence="1 2">DSM 28404</strain>
    </source>
</reference>
<dbReference type="InterPro" id="IPR029069">
    <property type="entry name" value="HotDog_dom_sf"/>
</dbReference>